<name>A0A6J1LLJ7_DROHY</name>
<dbReference type="InterPro" id="IPR010512">
    <property type="entry name" value="DUF1091"/>
</dbReference>
<evidence type="ECO:0000256" key="1">
    <source>
        <dbReference type="SAM" id="SignalP"/>
    </source>
</evidence>
<organism evidence="2 3">
    <name type="scientific">Drosophila hydei</name>
    <name type="common">Fruit fly</name>
    <dbReference type="NCBI Taxonomy" id="7224"/>
    <lineage>
        <taxon>Eukaryota</taxon>
        <taxon>Metazoa</taxon>
        <taxon>Ecdysozoa</taxon>
        <taxon>Arthropoda</taxon>
        <taxon>Hexapoda</taxon>
        <taxon>Insecta</taxon>
        <taxon>Pterygota</taxon>
        <taxon>Neoptera</taxon>
        <taxon>Endopterygota</taxon>
        <taxon>Diptera</taxon>
        <taxon>Brachycera</taxon>
        <taxon>Muscomorpha</taxon>
        <taxon>Ephydroidea</taxon>
        <taxon>Drosophilidae</taxon>
        <taxon>Drosophila</taxon>
    </lineage>
</organism>
<dbReference type="RefSeq" id="XP_023168258.2">
    <property type="nucleotide sequence ID" value="XM_023312490.2"/>
</dbReference>
<dbReference type="PANTHER" id="PTHR21112">
    <property type="entry name" value="CHEMOSENSORY PROTEIN A 29A-RELATED"/>
    <property type="match status" value="1"/>
</dbReference>
<dbReference type="PANTHER" id="PTHR21112:SF0">
    <property type="entry name" value="CHEMOSENSORY PROTEIN A 29A-RELATED"/>
    <property type="match status" value="1"/>
</dbReference>
<evidence type="ECO:0000313" key="2">
    <source>
        <dbReference type="Proteomes" id="UP000504633"/>
    </source>
</evidence>
<keyword evidence="2" id="KW-1185">Reference proteome</keyword>
<feature type="chain" id="PRO_5026666991" evidence="1">
    <location>
        <begin position="18"/>
        <end position="183"/>
    </location>
</feature>
<reference evidence="3" key="1">
    <citation type="submission" date="2025-08" db="UniProtKB">
        <authorList>
            <consortium name="RefSeq"/>
        </authorList>
    </citation>
    <scope>IDENTIFICATION</scope>
    <source>
        <strain evidence="3">15085-1641.00</strain>
        <tissue evidence="3">Whole body</tissue>
    </source>
</reference>
<dbReference type="AlphaFoldDB" id="A0A6J1LLJ7"/>
<gene>
    <name evidence="3" type="primary">LOC111597667</name>
</gene>
<dbReference type="GeneID" id="111597667"/>
<dbReference type="OrthoDB" id="8043478at2759"/>
<sequence>MYSCIIALFLLSISCSGERSWEYEALYIHASTSDESLLEFKAEVVRKGRGSPTISAVLDMHYQIDDTTMMEASIQQSQTGRDDDYRQMPWNIDKQPFPKYLEDFYKDVLYANVGHCSNLVEPGNEIPWPMITYKFENCIITGDGLPEIAPEGYYKVFFNVTGEVDWGFVLGLKIVSKSNTMGY</sequence>
<dbReference type="OMA" id="LEWKYDI"/>
<dbReference type="Proteomes" id="UP000504633">
    <property type="component" value="Unplaced"/>
</dbReference>
<keyword evidence="1" id="KW-0732">Signal</keyword>
<proteinExistence type="predicted"/>
<evidence type="ECO:0000313" key="3">
    <source>
        <dbReference type="RefSeq" id="XP_023168258.2"/>
    </source>
</evidence>
<protein>
    <submittedName>
        <fullName evidence="3">Uncharacterized protein LOC111597667</fullName>
    </submittedName>
</protein>
<dbReference type="Pfam" id="PF06477">
    <property type="entry name" value="DUF1091"/>
    <property type="match status" value="1"/>
</dbReference>
<dbReference type="KEGG" id="dhe:111597667"/>
<accession>A0A6J1LLJ7</accession>
<feature type="signal peptide" evidence="1">
    <location>
        <begin position="1"/>
        <end position="17"/>
    </location>
</feature>